<evidence type="ECO:0000256" key="10">
    <source>
        <dbReference type="ARBA" id="ARBA00023098"/>
    </source>
</evidence>
<organism evidence="13 14">
    <name type="scientific">Thecamonas trahens ATCC 50062</name>
    <dbReference type="NCBI Taxonomy" id="461836"/>
    <lineage>
        <taxon>Eukaryota</taxon>
        <taxon>Apusozoa</taxon>
        <taxon>Apusomonadida</taxon>
        <taxon>Apusomonadidae</taxon>
        <taxon>Thecamonas</taxon>
    </lineage>
</organism>
<evidence type="ECO:0000256" key="3">
    <source>
        <dbReference type="ARBA" id="ARBA00006170"/>
    </source>
</evidence>
<reference evidence="13 14" key="1">
    <citation type="submission" date="2010-05" db="EMBL/GenBank/DDBJ databases">
        <title>The Genome Sequence of Thecamonas trahens ATCC 50062.</title>
        <authorList>
            <consortium name="The Broad Institute Genome Sequencing Platform"/>
            <person name="Russ C."/>
            <person name="Cuomo C."/>
            <person name="Shea T."/>
            <person name="Young S.K."/>
            <person name="Zeng Q."/>
            <person name="Koehrsen M."/>
            <person name="Haas B."/>
            <person name="Borodovsky M."/>
            <person name="Guigo R."/>
            <person name="Alvarado L."/>
            <person name="Berlin A."/>
            <person name="Bochicchio J."/>
            <person name="Borenstein D."/>
            <person name="Chapman S."/>
            <person name="Chen Z."/>
            <person name="Freedman E."/>
            <person name="Gellesch M."/>
            <person name="Goldberg J."/>
            <person name="Griggs A."/>
            <person name="Gujja S."/>
            <person name="Heilman E."/>
            <person name="Heiman D."/>
            <person name="Hepburn T."/>
            <person name="Howarth C."/>
            <person name="Jen D."/>
            <person name="Larson L."/>
            <person name="Mehta T."/>
            <person name="Park D."/>
            <person name="Pearson M."/>
            <person name="Roberts A."/>
            <person name="Saif S."/>
            <person name="Shenoy N."/>
            <person name="Sisk P."/>
            <person name="Stolte C."/>
            <person name="Sykes S."/>
            <person name="Thomson T."/>
            <person name="Walk T."/>
            <person name="White J."/>
            <person name="Yandava C."/>
            <person name="Burger G."/>
            <person name="Gray M.W."/>
            <person name="Holland P.W.H."/>
            <person name="King N."/>
            <person name="Lang F.B.F."/>
            <person name="Roger A.J."/>
            <person name="Ruiz-Trillo I."/>
            <person name="Lander E."/>
            <person name="Nusbaum C."/>
        </authorList>
    </citation>
    <scope>NUCLEOTIDE SEQUENCE [LARGE SCALE GENOMIC DNA]</scope>
    <source>
        <strain evidence="13 14">ATCC 50062</strain>
    </source>
</reference>
<dbReference type="UniPathway" id="UPA00359">
    <property type="reaction ID" value="UER00478"/>
</dbReference>
<gene>
    <name evidence="13" type="ORF">AMSG_02945</name>
</gene>
<dbReference type="GO" id="GO:2001289">
    <property type="term" value="P:lipid X metabolic process"/>
    <property type="evidence" value="ECO:0007669"/>
    <property type="project" value="UniProtKB-ARBA"/>
</dbReference>
<dbReference type="InterPro" id="IPR004463">
    <property type="entry name" value="UDP-acyl_GlcNac_deAcase"/>
</dbReference>
<keyword evidence="5" id="KW-0444">Lipid biosynthesis</keyword>
<dbReference type="PANTHER" id="PTHR33694:SF1">
    <property type="entry name" value="UDP-3-O-ACYL-N-ACETYLGLUCOSAMINE DEACETYLASE 1, MITOCHONDRIAL-RELATED"/>
    <property type="match status" value="1"/>
</dbReference>
<evidence type="ECO:0000256" key="11">
    <source>
        <dbReference type="ARBA" id="ARBA00024535"/>
    </source>
</evidence>
<dbReference type="PANTHER" id="PTHR33694">
    <property type="entry name" value="UDP-3-O-ACYL-N-ACETYLGLUCOSAMINE DEACETYLASE 1, MITOCHONDRIAL-RELATED"/>
    <property type="match status" value="1"/>
</dbReference>
<keyword evidence="10" id="KW-0443">Lipid metabolism</keyword>
<keyword evidence="6" id="KW-0441">Lipid A biosynthesis</keyword>
<protein>
    <recommendedName>
        <fullName evidence="4">UDP-3-O-acyl-N-acetylglucosamine deacetylase</fullName>
        <ecNumber evidence="4">3.5.1.108</ecNumber>
    </recommendedName>
</protein>
<evidence type="ECO:0000256" key="12">
    <source>
        <dbReference type="ARBA" id="ARBA00024987"/>
    </source>
</evidence>
<keyword evidence="14" id="KW-1185">Reference proteome</keyword>
<dbReference type="GO" id="GO:0103117">
    <property type="term" value="F:UDP-3-O-acyl-N-acetylglucosamine deacetylase activity"/>
    <property type="evidence" value="ECO:0007669"/>
    <property type="project" value="UniProtKB-EC"/>
</dbReference>
<dbReference type="Pfam" id="PF03331">
    <property type="entry name" value="LpxC"/>
    <property type="match status" value="1"/>
</dbReference>
<proteinExistence type="inferred from homology"/>
<dbReference type="InterPro" id="IPR015870">
    <property type="entry name" value="UDP-acyl_N-AcGlcN_deAcase_N"/>
</dbReference>
<comment type="catalytic activity">
    <reaction evidence="11">
        <text>a UDP-3-O-[(3R)-3-hydroxyacyl]-N-acetyl-alpha-D-glucosamine + H2O = a UDP-3-O-[(3R)-3-hydroxyacyl]-alpha-D-glucosamine + acetate</text>
        <dbReference type="Rhea" id="RHEA:67816"/>
        <dbReference type="ChEBI" id="CHEBI:15377"/>
        <dbReference type="ChEBI" id="CHEBI:30089"/>
        <dbReference type="ChEBI" id="CHEBI:137740"/>
        <dbReference type="ChEBI" id="CHEBI:173225"/>
        <dbReference type="EC" id="3.5.1.108"/>
    </reaction>
</comment>
<dbReference type="InterPro" id="IPR011334">
    <property type="entry name" value="UDP-acyl_GlcNac_deAcase_C"/>
</dbReference>
<evidence type="ECO:0000313" key="13">
    <source>
        <dbReference type="EMBL" id="KNC46509.1"/>
    </source>
</evidence>
<dbReference type="InterPro" id="IPR020568">
    <property type="entry name" value="Ribosomal_Su5_D2-typ_SF"/>
</dbReference>
<keyword evidence="8" id="KW-0378">Hydrolase</keyword>
<dbReference type="STRING" id="461836.A0A0L0D2F4"/>
<dbReference type="Proteomes" id="UP000054408">
    <property type="component" value="Unassembled WGS sequence"/>
</dbReference>
<comment type="pathway">
    <text evidence="2">Glycolipid biosynthesis; lipid IV(A) biosynthesis; lipid IV(A) from (3R)-3-hydroxytetradecanoyl-[acyl-carrier-protein] and UDP-N-acetyl-alpha-D-glucosamine: step 2/6.</text>
</comment>
<comment type="similarity">
    <text evidence="3">Belongs to the LpxC family.</text>
</comment>
<evidence type="ECO:0000313" key="14">
    <source>
        <dbReference type="Proteomes" id="UP000054408"/>
    </source>
</evidence>
<dbReference type="Gene3D" id="3.30.230.20">
    <property type="entry name" value="lpxc deacetylase, domain 1"/>
    <property type="match status" value="1"/>
</dbReference>
<evidence type="ECO:0000256" key="8">
    <source>
        <dbReference type="ARBA" id="ARBA00022801"/>
    </source>
</evidence>
<dbReference type="RefSeq" id="XP_013760290.1">
    <property type="nucleotide sequence ID" value="XM_013904836.1"/>
</dbReference>
<keyword evidence="7" id="KW-0479">Metal-binding</keyword>
<sequence length="260" mass="26906">MTPLAPALVSETTLATTLSIGRCSVATVEHMMSALVGSGIDAAIIEIEANQGADTVEMPILDGSASEWVQAIASCGRAELSGDTSSATCALLAPLDRPLRVDDPKGTNGFIAYSPGAAADPDVCSLDVSVVYPALGKQQLCWDFDPWTEAGRAAYAADIAPARTFTFESELDALRAAGLAAGGSLHNALVYTASGALYSDQSRDMLRFPDDEAVRHKTLDLIGDLTLAPAAFHRLRGGVVVAHKPGHALNVAFAAALAAL</sequence>
<name>A0A0L0D2F4_THETB</name>
<comment type="function">
    <text evidence="12">Involved in the biosynthesis of lipid A, a phosphorylated glycolipid that in bacteria anchors the lipopolysaccharide to the outer membrane of the cell. Lipid A-like molecules in plants may serve as structural components of the outer membranes of mitochondria and/or chloroplasts, or may be involved in signal transduction or plant defense responses.</text>
</comment>
<dbReference type="SUPFAM" id="SSF54211">
    <property type="entry name" value="Ribosomal protein S5 domain 2-like"/>
    <property type="match status" value="2"/>
</dbReference>
<dbReference type="eggNOG" id="ENOG502QT9Y">
    <property type="taxonomic scope" value="Eukaryota"/>
</dbReference>
<keyword evidence="9" id="KW-0862">Zinc</keyword>
<evidence type="ECO:0000256" key="4">
    <source>
        <dbReference type="ARBA" id="ARBA00012745"/>
    </source>
</evidence>
<accession>A0A0L0D2F4</accession>
<dbReference type="GO" id="GO:0016020">
    <property type="term" value="C:membrane"/>
    <property type="evidence" value="ECO:0007669"/>
    <property type="project" value="GOC"/>
</dbReference>
<dbReference type="AlphaFoldDB" id="A0A0L0D2F4"/>
<dbReference type="GeneID" id="25562589"/>
<dbReference type="GO" id="GO:0046872">
    <property type="term" value="F:metal ion binding"/>
    <property type="evidence" value="ECO:0007669"/>
    <property type="project" value="UniProtKB-KW"/>
</dbReference>
<dbReference type="GO" id="GO:0009245">
    <property type="term" value="P:lipid A biosynthetic process"/>
    <property type="evidence" value="ECO:0007669"/>
    <property type="project" value="UniProtKB-KW"/>
</dbReference>
<dbReference type="OrthoDB" id="10265200at2759"/>
<evidence type="ECO:0000256" key="1">
    <source>
        <dbReference type="ARBA" id="ARBA00001947"/>
    </source>
</evidence>
<evidence type="ECO:0000256" key="9">
    <source>
        <dbReference type="ARBA" id="ARBA00022833"/>
    </source>
</evidence>
<evidence type="ECO:0000256" key="6">
    <source>
        <dbReference type="ARBA" id="ARBA00022556"/>
    </source>
</evidence>
<comment type="cofactor">
    <cofactor evidence="1">
        <name>Zn(2+)</name>
        <dbReference type="ChEBI" id="CHEBI:29105"/>
    </cofactor>
</comment>
<dbReference type="EMBL" id="GL349443">
    <property type="protein sequence ID" value="KNC46509.1"/>
    <property type="molecule type" value="Genomic_DNA"/>
</dbReference>
<evidence type="ECO:0000256" key="5">
    <source>
        <dbReference type="ARBA" id="ARBA00022516"/>
    </source>
</evidence>
<dbReference type="Gene3D" id="3.30.1700.10">
    <property type="entry name" value="lpxc deacetylase, domain 2"/>
    <property type="match status" value="1"/>
</dbReference>
<evidence type="ECO:0000256" key="7">
    <source>
        <dbReference type="ARBA" id="ARBA00022723"/>
    </source>
</evidence>
<evidence type="ECO:0000256" key="2">
    <source>
        <dbReference type="ARBA" id="ARBA00005002"/>
    </source>
</evidence>
<dbReference type="EC" id="3.5.1.108" evidence="4"/>